<accession>A0ABR3AWG0</accession>
<gene>
    <name evidence="2" type="ORF">J3Q64DRAFT_1822980</name>
</gene>
<name>A0ABR3AWG0_PHYBL</name>
<organism evidence="2 3">
    <name type="scientific">Phycomyces blakesleeanus</name>
    <dbReference type="NCBI Taxonomy" id="4837"/>
    <lineage>
        <taxon>Eukaryota</taxon>
        <taxon>Fungi</taxon>
        <taxon>Fungi incertae sedis</taxon>
        <taxon>Mucoromycota</taxon>
        <taxon>Mucoromycotina</taxon>
        <taxon>Mucoromycetes</taxon>
        <taxon>Mucorales</taxon>
        <taxon>Phycomycetaceae</taxon>
        <taxon>Phycomyces</taxon>
    </lineage>
</organism>
<protein>
    <submittedName>
        <fullName evidence="2">Uncharacterized protein</fullName>
    </submittedName>
</protein>
<reference evidence="2 3" key="1">
    <citation type="submission" date="2024-04" db="EMBL/GenBank/DDBJ databases">
        <title>Symmetric and asymmetric DNA N6-adenine methylation regulates different biological responses in Mucorales.</title>
        <authorList>
            <consortium name="Lawrence Berkeley National Laboratory"/>
            <person name="Lax C."/>
            <person name="Mondo S.J."/>
            <person name="Osorio-Concepcion M."/>
            <person name="Muszewska A."/>
            <person name="Corrochano-Luque M."/>
            <person name="Gutierrez G."/>
            <person name="Riley R."/>
            <person name="Lipzen A."/>
            <person name="Guo J."/>
            <person name="Hundley H."/>
            <person name="Amirebrahimi M."/>
            <person name="Ng V."/>
            <person name="Lorenzo-Gutierrez D."/>
            <person name="Binder U."/>
            <person name="Yang J."/>
            <person name="Song Y."/>
            <person name="Canovas D."/>
            <person name="Navarro E."/>
            <person name="Freitag M."/>
            <person name="Gabaldon T."/>
            <person name="Grigoriev I.V."/>
            <person name="Corrochano L.M."/>
            <person name="Nicolas F.E."/>
            <person name="Garre V."/>
        </authorList>
    </citation>
    <scope>NUCLEOTIDE SEQUENCE [LARGE SCALE GENOMIC DNA]</scope>
    <source>
        <strain evidence="2 3">L51</strain>
    </source>
</reference>
<evidence type="ECO:0000313" key="3">
    <source>
        <dbReference type="Proteomes" id="UP001448207"/>
    </source>
</evidence>
<feature type="compositionally biased region" description="Polar residues" evidence="1">
    <location>
        <begin position="84"/>
        <end position="95"/>
    </location>
</feature>
<dbReference type="EMBL" id="JBCLYO010000014">
    <property type="protein sequence ID" value="KAL0082935.1"/>
    <property type="molecule type" value="Genomic_DNA"/>
</dbReference>
<keyword evidence="3" id="KW-1185">Reference proteome</keyword>
<feature type="compositionally biased region" description="Polar residues" evidence="1">
    <location>
        <begin position="102"/>
        <end position="111"/>
    </location>
</feature>
<evidence type="ECO:0000313" key="2">
    <source>
        <dbReference type="EMBL" id="KAL0082935.1"/>
    </source>
</evidence>
<comment type="caution">
    <text evidence="2">The sequence shown here is derived from an EMBL/GenBank/DDBJ whole genome shotgun (WGS) entry which is preliminary data.</text>
</comment>
<sequence>MASLFHKPVHSHTHAYTHEHKLPSISHLLTLSPRPELNQRLSPEHHQIPSISSLTLPFRPVSPPCEDTLPPLQGDDPPQRLVRSLQSQAQDQSIQAGPVESPTITPAQSPVSQPPALKRRRGRPPNLREPIWEGGWVFLAPTVWEKRGRKPKHHIVGHSCFVWKELTSTRAIKPKKVCSSVPNNLRLIRKAPEQAVE</sequence>
<evidence type="ECO:0000256" key="1">
    <source>
        <dbReference type="SAM" id="MobiDB-lite"/>
    </source>
</evidence>
<feature type="region of interest" description="Disordered" evidence="1">
    <location>
        <begin position="54"/>
        <end position="126"/>
    </location>
</feature>
<proteinExistence type="predicted"/>
<dbReference type="Proteomes" id="UP001448207">
    <property type="component" value="Unassembled WGS sequence"/>
</dbReference>